<dbReference type="SUPFAM" id="SSF56349">
    <property type="entry name" value="DNA breaking-rejoining enzymes"/>
    <property type="match status" value="1"/>
</dbReference>
<name>A0A9E9P3Q8_9BURK</name>
<proteinExistence type="inferred from homology"/>
<keyword evidence="2" id="KW-0229">DNA integration</keyword>
<dbReference type="Pfam" id="PF00589">
    <property type="entry name" value="Phage_integrase"/>
    <property type="match status" value="1"/>
</dbReference>
<dbReference type="Proteomes" id="UP001156215">
    <property type="component" value="Chromosome"/>
</dbReference>
<evidence type="ECO:0000313" key="6">
    <source>
        <dbReference type="Proteomes" id="UP001156215"/>
    </source>
</evidence>
<dbReference type="InterPro" id="IPR050808">
    <property type="entry name" value="Phage_Integrase"/>
</dbReference>
<organism evidence="5 6">
    <name type="scientific">Oxalobacter vibrioformis</name>
    <dbReference type="NCBI Taxonomy" id="933080"/>
    <lineage>
        <taxon>Bacteria</taxon>
        <taxon>Pseudomonadati</taxon>
        <taxon>Pseudomonadota</taxon>
        <taxon>Betaproteobacteria</taxon>
        <taxon>Burkholderiales</taxon>
        <taxon>Oxalobacteraceae</taxon>
        <taxon>Oxalobacter</taxon>
    </lineage>
</organism>
<sequence length="168" mass="19024">MMLYTGMRQASIRRAVWRDFDLDNAVWNRQPEKADKEAHIIPLPKQAIALLEEIRPFTAQGQEDYVFPSVRATYRPMSEAAISQAIERMGFPMVGHGLRGVVSTGLNELGFNPRLVEVQLGHKKTDAIEAAYNDARHYKERQHMMQSWADYLDGLKSGKVVPLRGNAA</sequence>
<dbReference type="CDD" id="cd00801">
    <property type="entry name" value="INT_P4_C"/>
    <property type="match status" value="1"/>
</dbReference>
<dbReference type="GO" id="GO:0015074">
    <property type="term" value="P:DNA integration"/>
    <property type="evidence" value="ECO:0007669"/>
    <property type="project" value="UniProtKB-KW"/>
</dbReference>
<reference evidence="5" key="1">
    <citation type="journal article" date="2022" name="Front. Microbiol.">
        <title>New perspectives on an old grouping: The genomic and phenotypic variability of Oxalobacter formigenes and the implications for calcium oxalate stone prevention.</title>
        <authorList>
            <person name="Chmiel J.A."/>
            <person name="Carr C."/>
            <person name="Stuivenberg G.A."/>
            <person name="Venema R."/>
            <person name="Chanyi R.M."/>
            <person name="Al K.F."/>
            <person name="Giguere D."/>
            <person name="Say H."/>
            <person name="Akouris P.P."/>
            <person name="Dominguez Romero S.A."/>
            <person name="Kwong A."/>
            <person name="Tai V."/>
            <person name="Koval S.F."/>
            <person name="Razvi H."/>
            <person name="Bjazevic J."/>
            <person name="Burton J.P."/>
        </authorList>
    </citation>
    <scope>NUCLEOTIDE SEQUENCE</scope>
    <source>
        <strain evidence="5">WoOx3</strain>
    </source>
</reference>
<gene>
    <name evidence="5" type="ORF">NB640_06355</name>
</gene>
<dbReference type="AlphaFoldDB" id="A0A9E9P3Q8"/>
<evidence type="ECO:0000256" key="2">
    <source>
        <dbReference type="ARBA" id="ARBA00022908"/>
    </source>
</evidence>
<dbReference type="GO" id="GO:0003677">
    <property type="term" value="F:DNA binding"/>
    <property type="evidence" value="ECO:0007669"/>
    <property type="project" value="InterPro"/>
</dbReference>
<dbReference type="KEGG" id="ovb:NB640_06355"/>
<dbReference type="PANTHER" id="PTHR30629:SF2">
    <property type="entry name" value="PROPHAGE INTEGRASE INTS-RELATED"/>
    <property type="match status" value="1"/>
</dbReference>
<dbReference type="InterPro" id="IPR011010">
    <property type="entry name" value="DNA_brk_join_enz"/>
</dbReference>
<evidence type="ECO:0000256" key="1">
    <source>
        <dbReference type="ARBA" id="ARBA00008857"/>
    </source>
</evidence>
<keyword evidence="6" id="KW-1185">Reference proteome</keyword>
<comment type="similarity">
    <text evidence="1">Belongs to the 'phage' integrase family.</text>
</comment>
<dbReference type="Gene3D" id="1.10.443.10">
    <property type="entry name" value="Intergrase catalytic core"/>
    <property type="match status" value="1"/>
</dbReference>
<evidence type="ECO:0000313" key="5">
    <source>
        <dbReference type="EMBL" id="WAW11247.1"/>
    </source>
</evidence>
<dbReference type="InterPro" id="IPR013762">
    <property type="entry name" value="Integrase-like_cat_sf"/>
</dbReference>
<evidence type="ECO:0000256" key="3">
    <source>
        <dbReference type="ARBA" id="ARBA00023172"/>
    </source>
</evidence>
<keyword evidence="3" id="KW-0233">DNA recombination</keyword>
<dbReference type="PROSITE" id="PS51898">
    <property type="entry name" value="TYR_RECOMBINASE"/>
    <property type="match status" value="1"/>
</dbReference>
<evidence type="ECO:0000259" key="4">
    <source>
        <dbReference type="PROSITE" id="PS51898"/>
    </source>
</evidence>
<dbReference type="GO" id="GO:0006310">
    <property type="term" value="P:DNA recombination"/>
    <property type="evidence" value="ECO:0007669"/>
    <property type="project" value="UniProtKB-KW"/>
</dbReference>
<protein>
    <submittedName>
        <fullName evidence="5">Site-specific integrase</fullName>
    </submittedName>
</protein>
<dbReference type="InterPro" id="IPR002104">
    <property type="entry name" value="Integrase_catalytic"/>
</dbReference>
<accession>A0A9E9P3Q8</accession>
<feature type="domain" description="Tyr recombinase" evidence="4">
    <location>
        <begin position="1"/>
        <end position="149"/>
    </location>
</feature>
<dbReference type="PANTHER" id="PTHR30629">
    <property type="entry name" value="PROPHAGE INTEGRASE"/>
    <property type="match status" value="1"/>
</dbReference>
<dbReference type="EMBL" id="CP098242">
    <property type="protein sequence ID" value="WAW11247.1"/>
    <property type="molecule type" value="Genomic_DNA"/>
</dbReference>